<dbReference type="RefSeq" id="WP_204697820.1">
    <property type="nucleotide sequence ID" value="NZ_JAFBEC010000006.1"/>
</dbReference>
<dbReference type="EMBL" id="JAFBEC010000006">
    <property type="protein sequence ID" value="MBM7633230.1"/>
    <property type="molecule type" value="Genomic_DNA"/>
</dbReference>
<organism evidence="8 9">
    <name type="scientific">Geomicrobium sediminis</name>
    <dbReference type="NCBI Taxonomy" id="1347788"/>
    <lineage>
        <taxon>Bacteria</taxon>
        <taxon>Bacillati</taxon>
        <taxon>Bacillota</taxon>
        <taxon>Bacilli</taxon>
        <taxon>Bacillales</taxon>
        <taxon>Geomicrobium</taxon>
    </lineage>
</organism>
<dbReference type="Gene3D" id="3.40.50.2300">
    <property type="match status" value="1"/>
</dbReference>
<dbReference type="Pfam" id="PF00196">
    <property type="entry name" value="GerE"/>
    <property type="match status" value="1"/>
</dbReference>
<comment type="caution">
    <text evidence="8">The sequence shown here is derived from an EMBL/GenBank/DDBJ whole genome shotgun (WGS) entry which is preliminary data.</text>
</comment>
<keyword evidence="4" id="KW-0804">Transcription</keyword>
<dbReference type="SUPFAM" id="SSF52172">
    <property type="entry name" value="CheY-like"/>
    <property type="match status" value="1"/>
</dbReference>
<dbReference type="CDD" id="cd17535">
    <property type="entry name" value="REC_NarL-like"/>
    <property type="match status" value="1"/>
</dbReference>
<dbReference type="PROSITE" id="PS50043">
    <property type="entry name" value="HTH_LUXR_2"/>
    <property type="match status" value="1"/>
</dbReference>
<proteinExistence type="predicted"/>
<evidence type="ECO:0000256" key="4">
    <source>
        <dbReference type="ARBA" id="ARBA00023163"/>
    </source>
</evidence>
<reference evidence="8 9" key="1">
    <citation type="submission" date="2021-01" db="EMBL/GenBank/DDBJ databases">
        <title>Genomic Encyclopedia of Type Strains, Phase IV (KMG-IV): sequencing the most valuable type-strain genomes for metagenomic binning, comparative biology and taxonomic classification.</title>
        <authorList>
            <person name="Goeker M."/>
        </authorList>
    </citation>
    <scope>NUCLEOTIDE SEQUENCE [LARGE SCALE GENOMIC DNA]</scope>
    <source>
        <strain evidence="8 9">DSM 25540</strain>
    </source>
</reference>
<evidence type="ECO:0000256" key="3">
    <source>
        <dbReference type="ARBA" id="ARBA00023125"/>
    </source>
</evidence>
<dbReference type="InterPro" id="IPR016032">
    <property type="entry name" value="Sig_transdc_resp-reg_C-effctor"/>
</dbReference>
<feature type="modified residue" description="4-aspartylphosphate" evidence="5">
    <location>
        <position position="55"/>
    </location>
</feature>
<evidence type="ECO:0000256" key="1">
    <source>
        <dbReference type="ARBA" id="ARBA00022553"/>
    </source>
</evidence>
<dbReference type="SMART" id="SM00421">
    <property type="entry name" value="HTH_LUXR"/>
    <property type="match status" value="1"/>
</dbReference>
<dbReference type="PRINTS" id="PR00038">
    <property type="entry name" value="HTHLUXR"/>
</dbReference>
<dbReference type="PANTHER" id="PTHR43214">
    <property type="entry name" value="TWO-COMPONENT RESPONSE REGULATOR"/>
    <property type="match status" value="1"/>
</dbReference>
<dbReference type="Proteomes" id="UP000741863">
    <property type="component" value="Unassembled WGS sequence"/>
</dbReference>
<feature type="domain" description="Response regulatory" evidence="7">
    <location>
        <begin position="4"/>
        <end position="120"/>
    </location>
</feature>
<gene>
    <name evidence="8" type="ORF">JOD17_002324</name>
</gene>
<evidence type="ECO:0000259" key="7">
    <source>
        <dbReference type="PROSITE" id="PS50110"/>
    </source>
</evidence>
<dbReference type="Pfam" id="PF00072">
    <property type="entry name" value="Response_reg"/>
    <property type="match status" value="1"/>
</dbReference>
<evidence type="ECO:0000313" key="9">
    <source>
        <dbReference type="Proteomes" id="UP000741863"/>
    </source>
</evidence>
<evidence type="ECO:0000256" key="2">
    <source>
        <dbReference type="ARBA" id="ARBA00023015"/>
    </source>
</evidence>
<dbReference type="PROSITE" id="PS00622">
    <property type="entry name" value="HTH_LUXR_1"/>
    <property type="match status" value="1"/>
</dbReference>
<keyword evidence="9" id="KW-1185">Reference proteome</keyword>
<dbReference type="SMART" id="SM00448">
    <property type="entry name" value="REC"/>
    <property type="match status" value="1"/>
</dbReference>
<keyword evidence="3 8" id="KW-0238">DNA-binding</keyword>
<feature type="domain" description="HTH luxR-type" evidence="6">
    <location>
        <begin position="145"/>
        <end position="210"/>
    </location>
</feature>
<dbReference type="CDD" id="cd06170">
    <property type="entry name" value="LuxR_C_like"/>
    <property type="match status" value="1"/>
</dbReference>
<evidence type="ECO:0000256" key="5">
    <source>
        <dbReference type="PROSITE-ProRule" id="PRU00169"/>
    </source>
</evidence>
<dbReference type="InterPro" id="IPR000792">
    <property type="entry name" value="Tscrpt_reg_LuxR_C"/>
</dbReference>
<protein>
    <submittedName>
        <fullName evidence="8">DNA-binding NarL/FixJ family response regulator</fullName>
    </submittedName>
</protein>
<sequence length="217" mass="24272">MKTTVLLVDDHNVVLKGMRFFLETKSDIDVIGVANDGEQACSLALQTKPDVIVMDVMMPKLNGIEATEQLKQLLPESKIIILTSSLEKEHVIPAIRAGADGYQLKDIDPDDLYQMIQNVAIGNTHDALHPQVARQLMTHVAKDDDSTKFAQLTVREAEILRHVTLGKSNKEIASDLFITEKTVKTHMTNIFSKLDVHDRTQAAILALKNQWYTDIQT</sequence>
<keyword evidence="2" id="KW-0805">Transcription regulation</keyword>
<dbReference type="PROSITE" id="PS50110">
    <property type="entry name" value="RESPONSE_REGULATORY"/>
    <property type="match status" value="1"/>
</dbReference>
<name>A0ABS2PCR0_9BACL</name>
<keyword evidence="1 5" id="KW-0597">Phosphoprotein</keyword>
<dbReference type="GO" id="GO:0003677">
    <property type="term" value="F:DNA binding"/>
    <property type="evidence" value="ECO:0007669"/>
    <property type="project" value="UniProtKB-KW"/>
</dbReference>
<dbReference type="InterPro" id="IPR039420">
    <property type="entry name" value="WalR-like"/>
</dbReference>
<dbReference type="SUPFAM" id="SSF46894">
    <property type="entry name" value="C-terminal effector domain of the bipartite response regulators"/>
    <property type="match status" value="1"/>
</dbReference>
<dbReference type="InterPro" id="IPR011006">
    <property type="entry name" value="CheY-like_superfamily"/>
</dbReference>
<dbReference type="InterPro" id="IPR001789">
    <property type="entry name" value="Sig_transdc_resp-reg_receiver"/>
</dbReference>
<accession>A0ABS2PCR0</accession>
<dbReference type="InterPro" id="IPR058245">
    <property type="entry name" value="NreC/VraR/RcsB-like_REC"/>
</dbReference>
<evidence type="ECO:0000259" key="6">
    <source>
        <dbReference type="PROSITE" id="PS50043"/>
    </source>
</evidence>
<evidence type="ECO:0000313" key="8">
    <source>
        <dbReference type="EMBL" id="MBM7633230.1"/>
    </source>
</evidence>
<dbReference type="PANTHER" id="PTHR43214:SF43">
    <property type="entry name" value="TWO-COMPONENT RESPONSE REGULATOR"/>
    <property type="match status" value="1"/>
</dbReference>